<reference evidence="1" key="1">
    <citation type="submission" date="2021-01" db="EMBL/GenBank/DDBJ databases">
        <authorList>
            <consortium name="Genoscope - CEA"/>
            <person name="William W."/>
        </authorList>
    </citation>
    <scope>NUCLEOTIDE SEQUENCE</scope>
</reference>
<name>A0A816JK09_BRANA</name>
<dbReference type="Proteomes" id="UP001295469">
    <property type="component" value="Chromosome C04"/>
</dbReference>
<protein>
    <submittedName>
        <fullName evidence="1">(rape) hypothetical protein</fullName>
    </submittedName>
</protein>
<accession>A0A816JK09</accession>
<proteinExistence type="predicted"/>
<evidence type="ECO:0000313" key="1">
    <source>
        <dbReference type="EMBL" id="CAF1826852.1"/>
    </source>
</evidence>
<sequence length="433" mass="48203">MDINEPSLMNVAHDTINSTQGPALIEVAYFRSKGLRGNSGRVSFRSSRRSEVYRHAIPSNTRLGAPSQRFDGMAHPISLMSYGNSWLETILMVLISGRNNKNQSPGNLNAELLTLLVRMGVHPKVFPDCMHTSVLGLRSVHMSSLRCLHRNQNLFSILSRVRIAPPNFLVGRAVVELRQVLRVTLLLVFLAGMPIVPCDNYSWRKGWATRWAGQSLLLEEIDLTCYRTESSAGTGFSKAESFFALINEFISFFALLLCLREAANIDAREGGEGEEWIGGRSHDSTFSFVTRVLVARCTDVTRLKGEVVYILELSARGISYSTKRRGSKIGRLKWNFLQTKTPYLTWLTSPIPLIPNQNKPNLITSLLILLGFPPNQLISLPPIPGITGITGSPIPNIPRNSQDTIGNMGILDLLVSQIPFEVRRVSRFDEASL</sequence>
<dbReference type="EMBL" id="HG994368">
    <property type="protein sequence ID" value="CAF1826852.1"/>
    <property type="molecule type" value="Genomic_DNA"/>
</dbReference>
<gene>
    <name evidence="1" type="ORF">DARMORV10_C04P19560.1</name>
</gene>
<dbReference type="AlphaFoldDB" id="A0A816JK09"/>
<organism evidence="1">
    <name type="scientific">Brassica napus</name>
    <name type="common">Rape</name>
    <dbReference type="NCBI Taxonomy" id="3708"/>
    <lineage>
        <taxon>Eukaryota</taxon>
        <taxon>Viridiplantae</taxon>
        <taxon>Streptophyta</taxon>
        <taxon>Embryophyta</taxon>
        <taxon>Tracheophyta</taxon>
        <taxon>Spermatophyta</taxon>
        <taxon>Magnoliopsida</taxon>
        <taxon>eudicotyledons</taxon>
        <taxon>Gunneridae</taxon>
        <taxon>Pentapetalae</taxon>
        <taxon>rosids</taxon>
        <taxon>malvids</taxon>
        <taxon>Brassicales</taxon>
        <taxon>Brassicaceae</taxon>
        <taxon>Brassiceae</taxon>
        <taxon>Brassica</taxon>
    </lineage>
</organism>